<evidence type="ECO:0000313" key="3">
    <source>
        <dbReference type="Proteomes" id="UP001215231"/>
    </source>
</evidence>
<dbReference type="RefSeq" id="WP_274054134.1">
    <property type="nucleotide sequence ID" value="NZ_CP059693.1"/>
</dbReference>
<dbReference type="InterPro" id="IPR001845">
    <property type="entry name" value="HTH_ArsR_DNA-bd_dom"/>
</dbReference>
<feature type="domain" description="HTH arsR-type" evidence="1">
    <location>
        <begin position="1"/>
        <end position="98"/>
    </location>
</feature>
<dbReference type="PANTHER" id="PTHR38600:SF2">
    <property type="entry name" value="SLL0088 PROTEIN"/>
    <property type="match status" value="1"/>
</dbReference>
<sequence>MESKKRLDLIFSALADSRRREMLEQLCEGKKSVGELASLFDLSLGAISKHVSLLESADIIYKTKQGRTVYCHMNVDIWQEVSAYISMQASFWHNRLNELEDFVLNKAGSKSAIDNNKELP</sequence>
<organism evidence="2 3">
    <name type="scientific">Thalassomonas haliotis</name>
    <dbReference type="NCBI Taxonomy" id="485448"/>
    <lineage>
        <taxon>Bacteria</taxon>
        <taxon>Pseudomonadati</taxon>
        <taxon>Pseudomonadota</taxon>
        <taxon>Gammaproteobacteria</taxon>
        <taxon>Alteromonadales</taxon>
        <taxon>Colwelliaceae</taxon>
        <taxon>Thalassomonas</taxon>
    </lineage>
</organism>
<dbReference type="EMBL" id="CP059693">
    <property type="protein sequence ID" value="WDE13706.1"/>
    <property type="molecule type" value="Genomic_DNA"/>
</dbReference>
<dbReference type="InterPro" id="IPR036390">
    <property type="entry name" value="WH_DNA-bd_sf"/>
</dbReference>
<name>A0ABY7VKX7_9GAMM</name>
<dbReference type="SMART" id="SM00418">
    <property type="entry name" value="HTH_ARSR"/>
    <property type="match status" value="1"/>
</dbReference>
<dbReference type="NCBIfam" id="NF033788">
    <property type="entry name" value="HTH_metalloreg"/>
    <property type="match status" value="1"/>
</dbReference>
<dbReference type="PANTHER" id="PTHR38600">
    <property type="entry name" value="TRANSCRIPTIONAL REGULATORY PROTEIN"/>
    <property type="match status" value="1"/>
</dbReference>
<dbReference type="InterPro" id="IPR036388">
    <property type="entry name" value="WH-like_DNA-bd_sf"/>
</dbReference>
<dbReference type="InterPro" id="IPR011991">
    <property type="entry name" value="ArsR-like_HTH"/>
</dbReference>
<gene>
    <name evidence="2" type="ORF">H3N35_09880</name>
</gene>
<dbReference type="Pfam" id="PF01022">
    <property type="entry name" value="HTH_5"/>
    <property type="match status" value="1"/>
</dbReference>
<protein>
    <submittedName>
        <fullName evidence="2">Winged helix-turn-helix transcriptional regulator</fullName>
    </submittedName>
</protein>
<keyword evidence="3" id="KW-1185">Reference proteome</keyword>
<dbReference type="PROSITE" id="PS50987">
    <property type="entry name" value="HTH_ARSR_2"/>
    <property type="match status" value="1"/>
</dbReference>
<dbReference type="CDD" id="cd00090">
    <property type="entry name" value="HTH_ARSR"/>
    <property type="match status" value="1"/>
</dbReference>
<evidence type="ECO:0000259" key="1">
    <source>
        <dbReference type="PROSITE" id="PS50987"/>
    </source>
</evidence>
<dbReference type="PRINTS" id="PR00778">
    <property type="entry name" value="HTHARSR"/>
</dbReference>
<dbReference type="SUPFAM" id="SSF46785">
    <property type="entry name" value="Winged helix' DNA-binding domain"/>
    <property type="match status" value="1"/>
</dbReference>
<evidence type="ECO:0000313" key="2">
    <source>
        <dbReference type="EMBL" id="WDE13706.1"/>
    </source>
</evidence>
<accession>A0ABY7VKX7</accession>
<dbReference type="Proteomes" id="UP001215231">
    <property type="component" value="Chromosome"/>
</dbReference>
<reference evidence="2 3" key="1">
    <citation type="journal article" date="2022" name="Mar. Drugs">
        <title>Bioassay-Guided Fractionation Leads to the Detection of Cholic Acid Generated by the Rare Thalassomonas sp.</title>
        <authorList>
            <person name="Pheiffer F."/>
            <person name="Schneider Y.K."/>
            <person name="Hansen E.H."/>
            <person name="Andersen J.H."/>
            <person name="Isaksson J."/>
            <person name="Busche T."/>
            <person name="R C."/>
            <person name="Kalinowski J."/>
            <person name="Zyl L.V."/>
            <person name="Trindade M."/>
        </authorList>
    </citation>
    <scope>NUCLEOTIDE SEQUENCE [LARGE SCALE GENOMIC DNA]</scope>
    <source>
        <strain evidence="2 3">A5K-61T</strain>
    </source>
</reference>
<proteinExistence type="predicted"/>
<dbReference type="Gene3D" id="1.10.10.10">
    <property type="entry name" value="Winged helix-like DNA-binding domain superfamily/Winged helix DNA-binding domain"/>
    <property type="match status" value="1"/>
</dbReference>